<sequence length="112" mass="12674">MMKVVLKLEYLDDKIKQKVMRKVSVVYGVDSISIDTKDKKLTVTGTVDPVELVSKLKKLCHIEIVFVGPAKKEEAKKADDKKGDDKKKEAAAIKGYPVPVCYQYQPPYLQYP</sequence>
<feature type="non-terminal residue" evidence="8">
    <location>
        <position position="112"/>
    </location>
</feature>
<reference evidence="8" key="2">
    <citation type="journal article" date="2017" name="J. Anim. Genet.">
        <title>Multiple reference genome sequences of hot pepper reveal the massive evolution of plant disease resistance genes by retroduplication.</title>
        <authorList>
            <person name="Kim S."/>
            <person name="Park J."/>
            <person name="Yeom S.-I."/>
            <person name="Kim Y.-M."/>
            <person name="Seo E."/>
            <person name="Kim K.-T."/>
            <person name="Kim M.-S."/>
            <person name="Lee J.M."/>
            <person name="Cheong K."/>
            <person name="Shin H.-S."/>
            <person name="Kim S.-B."/>
            <person name="Han K."/>
            <person name="Lee J."/>
            <person name="Park M."/>
            <person name="Lee H.-A."/>
            <person name="Lee H.-Y."/>
            <person name="Lee Y."/>
            <person name="Oh S."/>
            <person name="Lee J.H."/>
            <person name="Choi E."/>
            <person name="Choi E."/>
            <person name="Lee S.E."/>
            <person name="Jeon J."/>
            <person name="Kim H."/>
            <person name="Choi G."/>
            <person name="Song H."/>
            <person name="Lee J."/>
            <person name="Lee S.-C."/>
            <person name="Kwon J.-K."/>
            <person name="Lee H.-Y."/>
            <person name="Koo N."/>
            <person name="Hong Y."/>
            <person name="Kim R.W."/>
            <person name="Kang W.-H."/>
            <person name="Huh J.H."/>
            <person name="Kang B.-C."/>
            <person name="Yang T.-J."/>
            <person name="Lee Y.-H."/>
            <person name="Bennetzen J.L."/>
            <person name="Choi D."/>
        </authorList>
    </citation>
    <scope>NUCLEOTIDE SEQUENCE [LARGE SCALE GENOMIC DNA]</scope>
    <source>
        <strain evidence="8">cv. PBC81</strain>
    </source>
</reference>
<evidence type="ECO:0000259" key="7">
    <source>
        <dbReference type="PROSITE" id="PS50846"/>
    </source>
</evidence>
<dbReference type="InterPro" id="IPR006121">
    <property type="entry name" value="HMA_dom"/>
</dbReference>
<evidence type="ECO:0000256" key="3">
    <source>
        <dbReference type="ARBA" id="ARBA00022723"/>
    </source>
</evidence>
<keyword evidence="3" id="KW-0479">Metal-binding</keyword>
<comment type="subcellular location">
    <subcellularLocation>
        <location evidence="1">Membrane</location>
        <topology evidence="1">Peripheral membrane protein</topology>
    </subcellularLocation>
</comment>
<keyword evidence="5" id="KW-0636">Prenylation</keyword>
<protein>
    <recommendedName>
        <fullName evidence="7">HMA domain-containing protein</fullName>
    </recommendedName>
</protein>
<reference evidence="8" key="1">
    <citation type="journal article" date="2017" name="Genome Biol.">
        <title>New reference genome sequences of hot pepper reveal the massive evolution of plant disease-resistance genes by retroduplication.</title>
        <authorList>
            <person name="Kim S."/>
            <person name="Park J."/>
            <person name="Yeom S.I."/>
            <person name="Kim Y.M."/>
            <person name="Seo E."/>
            <person name="Kim K.T."/>
            <person name="Kim M.S."/>
            <person name="Lee J.M."/>
            <person name="Cheong K."/>
            <person name="Shin H.S."/>
            <person name="Kim S.B."/>
            <person name="Han K."/>
            <person name="Lee J."/>
            <person name="Park M."/>
            <person name="Lee H.A."/>
            <person name="Lee H.Y."/>
            <person name="Lee Y."/>
            <person name="Oh S."/>
            <person name="Lee J.H."/>
            <person name="Choi E."/>
            <person name="Choi E."/>
            <person name="Lee S.E."/>
            <person name="Jeon J."/>
            <person name="Kim H."/>
            <person name="Choi G."/>
            <person name="Song H."/>
            <person name="Lee J."/>
            <person name="Lee S.C."/>
            <person name="Kwon J.K."/>
            <person name="Lee H.Y."/>
            <person name="Koo N."/>
            <person name="Hong Y."/>
            <person name="Kim R.W."/>
            <person name="Kang W.H."/>
            <person name="Huh J.H."/>
            <person name="Kang B.C."/>
            <person name="Yang T.J."/>
            <person name="Lee Y.H."/>
            <person name="Bennetzen J.L."/>
            <person name="Choi D."/>
        </authorList>
    </citation>
    <scope>NUCLEOTIDE SEQUENCE [LARGE SCALE GENOMIC DNA]</scope>
    <source>
        <strain evidence="8">PBC81</strain>
        <tissue evidence="8">Leaf</tissue>
    </source>
</reference>
<evidence type="ECO:0000313" key="8">
    <source>
        <dbReference type="EMBL" id="PHT26234.1"/>
    </source>
</evidence>
<evidence type="ECO:0000256" key="6">
    <source>
        <dbReference type="ARBA" id="ARBA00024045"/>
    </source>
</evidence>
<evidence type="ECO:0000256" key="1">
    <source>
        <dbReference type="ARBA" id="ARBA00004170"/>
    </source>
</evidence>
<evidence type="ECO:0000256" key="4">
    <source>
        <dbReference type="ARBA" id="ARBA00023288"/>
    </source>
</evidence>
<dbReference type="PROSITE" id="PS50846">
    <property type="entry name" value="HMA_2"/>
    <property type="match status" value="1"/>
</dbReference>
<evidence type="ECO:0000256" key="5">
    <source>
        <dbReference type="ARBA" id="ARBA00023289"/>
    </source>
</evidence>
<proteinExistence type="inferred from homology"/>
<dbReference type="PANTHER" id="PTHR45811">
    <property type="entry name" value="COPPER TRANSPORT PROTEIN FAMILY-RELATED"/>
    <property type="match status" value="1"/>
</dbReference>
<dbReference type="Gene3D" id="3.30.70.100">
    <property type="match status" value="1"/>
</dbReference>
<dbReference type="STRING" id="33114.A0A2G2UZR5"/>
<evidence type="ECO:0000256" key="2">
    <source>
        <dbReference type="ARBA" id="ARBA00022481"/>
    </source>
</evidence>
<dbReference type="PANTHER" id="PTHR45811:SF51">
    <property type="entry name" value="HMA DOMAIN-CONTAINING PROTEIN"/>
    <property type="match status" value="1"/>
</dbReference>
<keyword evidence="4" id="KW-0449">Lipoprotein</keyword>
<keyword evidence="2" id="KW-0488">Methylation</keyword>
<dbReference type="InterPro" id="IPR036163">
    <property type="entry name" value="HMA_dom_sf"/>
</dbReference>
<dbReference type="OrthoDB" id="1923658at2759"/>
<dbReference type="Pfam" id="PF00403">
    <property type="entry name" value="HMA"/>
    <property type="match status" value="1"/>
</dbReference>
<organism evidence="8">
    <name type="scientific">Capsicum baccatum</name>
    <name type="common">Peruvian pepper</name>
    <dbReference type="NCBI Taxonomy" id="33114"/>
    <lineage>
        <taxon>Eukaryota</taxon>
        <taxon>Viridiplantae</taxon>
        <taxon>Streptophyta</taxon>
        <taxon>Embryophyta</taxon>
        <taxon>Tracheophyta</taxon>
        <taxon>Spermatophyta</taxon>
        <taxon>Magnoliopsida</taxon>
        <taxon>eudicotyledons</taxon>
        <taxon>Gunneridae</taxon>
        <taxon>Pentapetalae</taxon>
        <taxon>asterids</taxon>
        <taxon>lamiids</taxon>
        <taxon>Solanales</taxon>
        <taxon>Solanaceae</taxon>
        <taxon>Solanoideae</taxon>
        <taxon>Capsiceae</taxon>
        <taxon>Capsicum</taxon>
    </lineage>
</organism>
<dbReference type="GO" id="GO:0009626">
    <property type="term" value="P:plant-type hypersensitive response"/>
    <property type="evidence" value="ECO:0007669"/>
    <property type="project" value="UniProtKB-KW"/>
</dbReference>
<gene>
    <name evidence="8" type="ORF">CQW23_34154</name>
</gene>
<dbReference type="SUPFAM" id="SSF55008">
    <property type="entry name" value="HMA, heavy metal-associated domain"/>
    <property type="match status" value="1"/>
</dbReference>
<comment type="caution">
    <text evidence="8">The sequence shown here is derived from an EMBL/GenBank/DDBJ whole genome shotgun (WGS) entry which is preliminary data.</text>
</comment>
<accession>A0A2G2UZR5</accession>
<dbReference type="InterPro" id="IPR051863">
    <property type="entry name" value="HIPP"/>
</dbReference>
<dbReference type="GO" id="GO:0046872">
    <property type="term" value="F:metal ion binding"/>
    <property type="evidence" value="ECO:0007669"/>
    <property type="project" value="UniProtKB-KW"/>
</dbReference>
<dbReference type="EMBL" id="MLFT02000926">
    <property type="protein sequence ID" value="PHT26234.1"/>
    <property type="molecule type" value="Genomic_DNA"/>
</dbReference>
<dbReference type="AlphaFoldDB" id="A0A2G2UZR5"/>
<name>A0A2G2UZR5_CAPBA</name>
<dbReference type="GO" id="GO:0016020">
    <property type="term" value="C:membrane"/>
    <property type="evidence" value="ECO:0007669"/>
    <property type="project" value="UniProtKB-SubCell"/>
</dbReference>
<feature type="domain" description="HMA" evidence="7">
    <location>
        <begin position="1"/>
        <end position="68"/>
    </location>
</feature>
<comment type="similarity">
    <text evidence="6">Belongs to the HIPP family.</text>
</comment>